<evidence type="ECO:0000313" key="2">
    <source>
        <dbReference type="EMBL" id="SDS12477.1"/>
    </source>
</evidence>
<dbReference type="OrthoDB" id="3383117at2"/>
<evidence type="ECO:0000313" key="3">
    <source>
        <dbReference type="Proteomes" id="UP000198688"/>
    </source>
</evidence>
<dbReference type="SUPFAM" id="SSF82171">
    <property type="entry name" value="DPP6 N-terminal domain-like"/>
    <property type="match status" value="1"/>
</dbReference>
<keyword evidence="1" id="KW-1133">Transmembrane helix</keyword>
<dbReference type="InterPro" id="IPR011659">
    <property type="entry name" value="WD40"/>
</dbReference>
<feature type="transmembrane region" description="Helical" evidence="1">
    <location>
        <begin position="403"/>
        <end position="429"/>
    </location>
</feature>
<dbReference type="Proteomes" id="UP000198688">
    <property type="component" value="Chromosome I"/>
</dbReference>
<gene>
    <name evidence="2" type="ORF">SAMN04489716_0067</name>
</gene>
<keyword evidence="1" id="KW-0472">Membrane</keyword>
<dbReference type="EMBL" id="LT629758">
    <property type="protein sequence ID" value="SDS12477.1"/>
    <property type="molecule type" value="Genomic_DNA"/>
</dbReference>
<name>A0A1H1PN44_9ACTN</name>
<dbReference type="Pfam" id="PF07676">
    <property type="entry name" value="PD40"/>
    <property type="match status" value="1"/>
</dbReference>
<sequence length="438" mass="45506">MSTSVLPAWAGRAARVAVATTALTLLVSCFAFGGVMQWYPVGGDRAPKPQGAGSVPAVVGAPTLWTSDALEAPIGAASVLYTSNTWFPDESDWLAGLVGRSDDSYRVAELYGPAGMGTVLSPDGSRLAAEEGIADLTTGRVTAYQGVVSSGEGDDEPAAQAWSPDGKSVAVLVGRWTDHDGLAPDVRLLLADAETGATREIAVLRTLAALSGWTVAFSPDGSRLAFQNGAGVRVITLADGTGVDVPLPSGARLAGKGAWSRDGRNLLVVSGAECGCGDYPMRWTVTEIAVADAVATGRSWSRDGIYALRVLGWWPSGDPVAVEYTPTVDARPTTFEDEGSQYDLTSQNLIRTASLIELGTSAVLLSGDDHGAAGDVESLDVPDQVLSSGAVRPGDPPLFDMDLISVVVLVVIGAELSVLLAFAGSWLVARFRRGRFGR</sequence>
<dbReference type="STRING" id="113562.SAMN04489716_0067"/>
<reference evidence="2 3" key="1">
    <citation type="submission" date="2016-10" db="EMBL/GenBank/DDBJ databases">
        <authorList>
            <person name="de Groot N.N."/>
        </authorList>
    </citation>
    <scope>NUCLEOTIDE SEQUENCE [LARGE SCALE GENOMIC DNA]</scope>
    <source>
        <strain evidence="2 3">DSM 43941</strain>
    </source>
</reference>
<keyword evidence="3" id="KW-1185">Reference proteome</keyword>
<dbReference type="RefSeq" id="WP_157751045.1">
    <property type="nucleotide sequence ID" value="NZ_BOMJ01000116.1"/>
</dbReference>
<protein>
    <submittedName>
        <fullName evidence="2">WD40-like Beta Propeller Repeat</fullName>
    </submittedName>
</protein>
<keyword evidence="1" id="KW-0812">Transmembrane</keyword>
<dbReference type="InterPro" id="IPR011042">
    <property type="entry name" value="6-blade_b-propeller_TolB-like"/>
</dbReference>
<proteinExistence type="predicted"/>
<dbReference type="Gene3D" id="2.120.10.30">
    <property type="entry name" value="TolB, C-terminal domain"/>
    <property type="match status" value="1"/>
</dbReference>
<accession>A0A1H1PN44</accession>
<evidence type="ECO:0000256" key="1">
    <source>
        <dbReference type="SAM" id="Phobius"/>
    </source>
</evidence>
<organism evidence="2 3">
    <name type="scientific">Actinoplanes derwentensis</name>
    <dbReference type="NCBI Taxonomy" id="113562"/>
    <lineage>
        <taxon>Bacteria</taxon>
        <taxon>Bacillati</taxon>
        <taxon>Actinomycetota</taxon>
        <taxon>Actinomycetes</taxon>
        <taxon>Micromonosporales</taxon>
        <taxon>Micromonosporaceae</taxon>
        <taxon>Actinoplanes</taxon>
    </lineage>
</organism>
<dbReference type="AlphaFoldDB" id="A0A1H1PN44"/>